<reference evidence="2 3" key="1">
    <citation type="submission" date="2020-08" db="EMBL/GenBank/DDBJ databases">
        <authorList>
            <person name="Newling K."/>
            <person name="Davey J."/>
            <person name="Forrester S."/>
        </authorList>
    </citation>
    <scope>NUCLEOTIDE SEQUENCE [LARGE SCALE GENOMIC DNA]</scope>
    <source>
        <strain evidence="3">Crithidia deanei Carvalho (ATCC PRA-265)</strain>
    </source>
</reference>
<evidence type="ECO:0000313" key="3">
    <source>
        <dbReference type="Proteomes" id="UP000515908"/>
    </source>
</evidence>
<feature type="compositionally biased region" description="Basic residues" evidence="1">
    <location>
        <begin position="196"/>
        <end position="208"/>
    </location>
</feature>
<keyword evidence="3" id="KW-1185">Reference proteome</keyword>
<sequence length="214" mass="24622">MSAEDDKQEKTLAKLHWLIERTKPDFKGNPYQFEHAKTLKSVEKEREKRKNALAGETEFLPFHHSREPLAMTAVRQSYLKGCDNSKFEAIRQARMLERGKKNADTGLSEIQTALTWKEEAPVPYKFGEVTYVAPQKSTHHRLDAFTISNMTPGERVTAFREDMLAHPKHTFESASGHRDRWLSGSQLGELVEKPKQQRGKKLTAHRNAVRMSSY</sequence>
<protein>
    <submittedName>
        <fullName evidence="2">Uncharacterized protein</fullName>
    </submittedName>
</protein>
<proteinExistence type="predicted"/>
<feature type="region of interest" description="Disordered" evidence="1">
    <location>
        <begin position="195"/>
        <end position="214"/>
    </location>
</feature>
<evidence type="ECO:0000313" key="2">
    <source>
        <dbReference type="EMBL" id="CAD2222009.1"/>
    </source>
</evidence>
<dbReference type="Proteomes" id="UP000515908">
    <property type="component" value="Chromosome 23"/>
</dbReference>
<evidence type="ECO:0000256" key="1">
    <source>
        <dbReference type="SAM" id="MobiDB-lite"/>
    </source>
</evidence>
<dbReference type="AlphaFoldDB" id="A0A7G2CRM0"/>
<gene>
    <name evidence="2" type="ORF">ADEAN_000954800</name>
</gene>
<dbReference type="EMBL" id="LR877167">
    <property type="protein sequence ID" value="CAD2222009.1"/>
    <property type="molecule type" value="Genomic_DNA"/>
</dbReference>
<organism evidence="2 3">
    <name type="scientific">Angomonas deanei</name>
    <dbReference type="NCBI Taxonomy" id="59799"/>
    <lineage>
        <taxon>Eukaryota</taxon>
        <taxon>Discoba</taxon>
        <taxon>Euglenozoa</taxon>
        <taxon>Kinetoplastea</taxon>
        <taxon>Metakinetoplastina</taxon>
        <taxon>Trypanosomatida</taxon>
        <taxon>Trypanosomatidae</taxon>
        <taxon>Strigomonadinae</taxon>
        <taxon>Angomonas</taxon>
    </lineage>
</organism>
<dbReference type="VEuPathDB" id="TriTrypDB:ADEAN_000954800"/>
<name>A0A7G2CRM0_9TRYP</name>
<accession>A0A7G2CRM0</accession>
<dbReference type="OrthoDB" id="260323at2759"/>